<gene>
    <name evidence="14" type="ORF">FNYG_01608</name>
</gene>
<dbReference type="AlphaFoldDB" id="A0A2K0WS08"/>
<feature type="transmembrane region" description="Helical" evidence="12">
    <location>
        <begin position="474"/>
        <end position="507"/>
    </location>
</feature>
<evidence type="ECO:0000256" key="9">
    <source>
        <dbReference type="ARBA" id="ARBA00023180"/>
    </source>
</evidence>
<evidence type="ECO:0000313" key="14">
    <source>
        <dbReference type="EMBL" id="PNP85083.1"/>
    </source>
</evidence>
<dbReference type="GO" id="GO:0071555">
    <property type="term" value="P:cell wall organization"/>
    <property type="evidence" value="ECO:0007669"/>
    <property type="project" value="UniProtKB-KW"/>
</dbReference>
<evidence type="ECO:0000256" key="12">
    <source>
        <dbReference type="RuleBase" id="RU366040"/>
    </source>
</evidence>
<keyword evidence="15" id="KW-1185">Reference proteome</keyword>
<dbReference type="GO" id="GO:0030428">
    <property type="term" value="C:cell septum"/>
    <property type="evidence" value="ECO:0007669"/>
    <property type="project" value="TreeGrafter"/>
</dbReference>
<evidence type="ECO:0000256" key="8">
    <source>
        <dbReference type="ARBA" id="ARBA00023136"/>
    </source>
</evidence>
<evidence type="ECO:0000256" key="10">
    <source>
        <dbReference type="ARBA" id="ARBA00023316"/>
    </source>
</evidence>
<name>A0A2K0WS08_GIBNY</name>
<evidence type="ECO:0000256" key="6">
    <source>
        <dbReference type="ARBA" id="ARBA00022692"/>
    </source>
</evidence>
<keyword evidence="7 12" id="KW-1133">Transmembrane helix</keyword>
<dbReference type="STRING" id="42673.A0A2K0WS08"/>
<dbReference type="GO" id="GO:0004100">
    <property type="term" value="F:chitin synthase activity"/>
    <property type="evidence" value="ECO:0007669"/>
    <property type="project" value="UniProtKB-UniRule"/>
</dbReference>
<evidence type="ECO:0000256" key="11">
    <source>
        <dbReference type="ARBA" id="ARBA00049510"/>
    </source>
</evidence>
<feature type="domain" description="Chitin synthase N-terminal" evidence="13">
    <location>
        <begin position="74"/>
        <end position="133"/>
    </location>
</feature>
<sequence>MPTPQAQNGAALPIRRLSFDADGENRMSTSDRAPLVPQFPNYADDPEYGTELQALTRHGPVFSPLGHDSESQVHVHIPSDLADAMVDFNSLTREDVYGEMSLLTYTAISTDPQAFYEKHRLRPKQFTRPRHTEILVGITVYNEPKQLFSRTLRNVVHNIWYLVSRQHSKVWGKDSWKKVVVCILIDGLESVDPGVLDVLTTIGLYQNGLCKKTTEQGEEVTGHLFEFSSHLSPTLQSQWLNIPVQLMLLMKASNCGKLNSYRWLYNGFAKVLDPNITVHLDVGTKLGMLALYKLWKEFDREPMLAAACGEISCSLGGNWMNILNPIVAAQNFEYKVGFQLDRTFESATGFLSLLQGACSAYRYVGSAGKPLEDMLLGDPTWIQGREIRPSLSPVNLNRHLADDRVICFRIISKPNTHWLLKYVPVTATTDIPMTTTDFINQRRRWLNGAFFSTIYVLKRCGHLWRSDHTRIRKLAFFIPLLHSVLALVLAWFSLAAFLLTTFTINSISGDPPKDSPTGGFPFGKATPIVNAVIQIVYLATVMFQFILALGSRPRNHRISYIISFAIFGLIQAYLIMNLVYLVKRVADYKADDTGSSNYAYIGEFYADIGQGTIIVAGFSGFGVYILSALLALDPWHFLTSFAQFLFISSSYVNILNIYAFSNTHDVSWGRKGRHQDTEAGQGQEGPRPATIERRFTFFRPGSKHSIRSDPA</sequence>
<keyword evidence="9" id="KW-0325">Glycoprotein</keyword>
<evidence type="ECO:0000256" key="2">
    <source>
        <dbReference type="ARBA" id="ARBA00012543"/>
    </source>
</evidence>
<protein>
    <recommendedName>
        <fullName evidence="2 12">Chitin synthase</fullName>
        <ecNumber evidence="2 12">2.4.1.16</ecNumber>
    </recommendedName>
</protein>
<dbReference type="EMBL" id="MTQA01000033">
    <property type="protein sequence ID" value="PNP85083.1"/>
    <property type="molecule type" value="Genomic_DNA"/>
</dbReference>
<dbReference type="InterPro" id="IPR004835">
    <property type="entry name" value="Chitin_synth"/>
</dbReference>
<keyword evidence="10 12" id="KW-0961">Cell wall biogenesis/degradation</keyword>
<dbReference type="OrthoDB" id="26569at2759"/>
<dbReference type="GO" id="GO:0006031">
    <property type="term" value="P:chitin biosynthetic process"/>
    <property type="evidence" value="ECO:0007669"/>
    <property type="project" value="UniProtKB-UniRule"/>
</dbReference>
<dbReference type="EC" id="2.4.1.16" evidence="2 12"/>
<keyword evidence="6 12" id="KW-0812">Transmembrane</keyword>
<feature type="transmembrane region" description="Helical" evidence="12">
    <location>
        <begin position="644"/>
        <end position="661"/>
    </location>
</feature>
<feature type="transmembrane region" description="Helical" evidence="12">
    <location>
        <begin position="561"/>
        <end position="582"/>
    </location>
</feature>
<keyword evidence="3 12" id="KW-1003">Cell membrane</keyword>
<keyword evidence="8 12" id="KW-0472">Membrane</keyword>
<proteinExistence type="inferred from homology"/>
<keyword evidence="4 12" id="KW-0328">Glycosyltransferase</keyword>
<comment type="catalytic activity">
    <reaction evidence="11">
        <text>[(1-&gt;4)-N-acetyl-beta-D-glucosaminyl](n) + UDP-N-acetyl-alpha-D-glucosamine = [(1-&gt;4)-N-acetyl-beta-D-glucosaminyl](n+1) + UDP + H(+)</text>
        <dbReference type="Rhea" id="RHEA:16637"/>
        <dbReference type="Rhea" id="RHEA-COMP:9593"/>
        <dbReference type="Rhea" id="RHEA-COMP:9595"/>
        <dbReference type="ChEBI" id="CHEBI:15378"/>
        <dbReference type="ChEBI" id="CHEBI:17029"/>
        <dbReference type="ChEBI" id="CHEBI:57705"/>
        <dbReference type="ChEBI" id="CHEBI:58223"/>
        <dbReference type="EC" id="2.4.1.16"/>
    </reaction>
    <physiologicalReaction direction="left-to-right" evidence="11">
        <dbReference type="Rhea" id="RHEA:16638"/>
    </physiologicalReaction>
</comment>
<evidence type="ECO:0000256" key="1">
    <source>
        <dbReference type="ARBA" id="ARBA00004651"/>
    </source>
</evidence>
<dbReference type="Pfam" id="PF08407">
    <property type="entry name" value="Chitin_synth_1N"/>
    <property type="match status" value="1"/>
</dbReference>
<feature type="transmembrane region" description="Helical" evidence="12">
    <location>
        <begin position="527"/>
        <end position="549"/>
    </location>
</feature>
<dbReference type="Pfam" id="PF01644">
    <property type="entry name" value="Chitin_synth_1"/>
    <property type="match status" value="1"/>
</dbReference>
<dbReference type="PANTHER" id="PTHR22914:SF9">
    <property type="entry name" value="CHITIN SYNTHASE 1"/>
    <property type="match status" value="1"/>
</dbReference>
<comment type="similarity">
    <text evidence="12">Belongs to the chitin synthase family.</text>
</comment>
<evidence type="ECO:0000256" key="7">
    <source>
        <dbReference type="ARBA" id="ARBA00022989"/>
    </source>
</evidence>
<comment type="caution">
    <text evidence="14">The sequence shown here is derived from an EMBL/GenBank/DDBJ whole genome shotgun (WGS) entry which is preliminary data.</text>
</comment>
<reference evidence="14 15" key="1">
    <citation type="submission" date="2017-06" db="EMBL/GenBank/DDBJ databases">
        <title>Genome of Fusarium nygamai isolate CS10214.</title>
        <authorList>
            <person name="Gardiner D.M."/>
            <person name="Obanor F."/>
            <person name="Kazan K."/>
        </authorList>
    </citation>
    <scope>NUCLEOTIDE SEQUENCE [LARGE SCALE GENOMIC DNA]</scope>
    <source>
        <strain evidence="14 15">CS10214</strain>
    </source>
</reference>
<organism evidence="14 15">
    <name type="scientific">Gibberella nygamai</name>
    <name type="common">Bean root rot disease fungus</name>
    <name type="synonym">Fusarium nygamai</name>
    <dbReference type="NCBI Taxonomy" id="42673"/>
    <lineage>
        <taxon>Eukaryota</taxon>
        <taxon>Fungi</taxon>
        <taxon>Dikarya</taxon>
        <taxon>Ascomycota</taxon>
        <taxon>Pezizomycotina</taxon>
        <taxon>Sordariomycetes</taxon>
        <taxon>Hypocreomycetidae</taxon>
        <taxon>Hypocreales</taxon>
        <taxon>Nectriaceae</taxon>
        <taxon>Fusarium</taxon>
        <taxon>Fusarium fujikuroi species complex</taxon>
    </lineage>
</organism>
<comment type="subcellular location">
    <subcellularLocation>
        <location evidence="1 12">Cell membrane</location>
        <topology evidence="1 12">Multi-pass membrane protein</topology>
    </subcellularLocation>
</comment>
<comment type="function">
    <text evidence="12">Polymerizes chitin, a structural polymer of the cell wall and septum, by transferring the sugar moiety of UDP-GlcNAc to the non-reducing end of the growing chitin polymer.</text>
</comment>
<evidence type="ECO:0000256" key="4">
    <source>
        <dbReference type="ARBA" id="ARBA00022676"/>
    </source>
</evidence>
<keyword evidence="5 12" id="KW-0808">Transferase</keyword>
<dbReference type="InterPro" id="IPR013616">
    <property type="entry name" value="Chitin_synth_N"/>
</dbReference>
<accession>A0A2K0WS08</accession>
<evidence type="ECO:0000259" key="13">
    <source>
        <dbReference type="Pfam" id="PF08407"/>
    </source>
</evidence>
<dbReference type="PANTHER" id="PTHR22914">
    <property type="entry name" value="CHITIN SYNTHASE"/>
    <property type="match status" value="1"/>
</dbReference>
<feature type="transmembrane region" description="Helical" evidence="12">
    <location>
        <begin position="613"/>
        <end position="632"/>
    </location>
</feature>
<dbReference type="GO" id="GO:0005886">
    <property type="term" value="C:plasma membrane"/>
    <property type="evidence" value="ECO:0007669"/>
    <property type="project" value="UniProtKB-SubCell"/>
</dbReference>
<evidence type="ECO:0000256" key="5">
    <source>
        <dbReference type="ARBA" id="ARBA00022679"/>
    </source>
</evidence>
<evidence type="ECO:0000313" key="15">
    <source>
        <dbReference type="Proteomes" id="UP000236664"/>
    </source>
</evidence>
<dbReference type="Proteomes" id="UP000236664">
    <property type="component" value="Unassembled WGS sequence"/>
</dbReference>
<evidence type="ECO:0000256" key="3">
    <source>
        <dbReference type="ARBA" id="ARBA00022475"/>
    </source>
</evidence>